<comment type="caution">
    <text evidence="11">The sequence shown here is derived from an EMBL/GenBank/DDBJ whole genome shotgun (WGS) entry which is preliminary data.</text>
</comment>
<dbReference type="PROSITE" id="PS50893">
    <property type="entry name" value="ABC_TRANSPORTER_2"/>
    <property type="match status" value="2"/>
</dbReference>
<evidence type="ECO:0000259" key="10">
    <source>
        <dbReference type="PROSITE" id="PS50893"/>
    </source>
</evidence>
<dbReference type="FunFam" id="3.40.50.300:FF:000127">
    <property type="entry name" value="Ribose import ATP-binding protein RbsA"/>
    <property type="match status" value="1"/>
</dbReference>
<evidence type="ECO:0000256" key="3">
    <source>
        <dbReference type="ARBA" id="ARBA00022475"/>
    </source>
</evidence>
<dbReference type="PATRIC" id="fig|270498.16.peg.3083"/>
<dbReference type="InterPro" id="IPR003439">
    <property type="entry name" value="ABC_transporter-like_ATP-bd"/>
</dbReference>
<proteinExistence type="predicted"/>
<keyword evidence="9" id="KW-0472">Membrane</keyword>
<dbReference type="InterPro" id="IPR050107">
    <property type="entry name" value="ABC_carbohydrate_import_ATPase"/>
</dbReference>
<protein>
    <submittedName>
        <fullName evidence="11">Ribose ABC transport system, ATP-binding protein RbsA</fullName>
    </submittedName>
</protein>
<evidence type="ECO:0000256" key="2">
    <source>
        <dbReference type="ARBA" id="ARBA00022448"/>
    </source>
</evidence>
<evidence type="ECO:0000256" key="9">
    <source>
        <dbReference type="ARBA" id="ARBA00023136"/>
    </source>
</evidence>
<reference evidence="11 12" key="1">
    <citation type="submission" date="2015-04" db="EMBL/GenBank/DDBJ databases">
        <title>Draft genome sequence of bacteremic isolate Catabacter hongkongensis type strain HKU16T.</title>
        <authorList>
            <person name="Lau S.K."/>
            <person name="Teng J.L."/>
            <person name="Huang Y."/>
            <person name="Curreem S.O."/>
            <person name="Tsui S.K."/>
            <person name="Woo P.C."/>
        </authorList>
    </citation>
    <scope>NUCLEOTIDE SEQUENCE [LARGE SCALE GENOMIC DNA]</scope>
    <source>
        <strain evidence="11 12">HKU16</strain>
    </source>
</reference>
<evidence type="ECO:0000256" key="8">
    <source>
        <dbReference type="ARBA" id="ARBA00022967"/>
    </source>
</evidence>
<accession>A0A0M2NG43</accession>
<dbReference type="GO" id="GO:0005886">
    <property type="term" value="C:plasma membrane"/>
    <property type="evidence" value="ECO:0007669"/>
    <property type="project" value="UniProtKB-SubCell"/>
</dbReference>
<keyword evidence="6" id="KW-0547">Nucleotide-binding</keyword>
<dbReference type="InterPro" id="IPR017871">
    <property type="entry name" value="ABC_transporter-like_CS"/>
</dbReference>
<dbReference type="OrthoDB" id="9771863at2"/>
<dbReference type="InterPro" id="IPR003593">
    <property type="entry name" value="AAA+_ATPase"/>
</dbReference>
<dbReference type="PANTHER" id="PTHR43790">
    <property type="entry name" value="CARBOHYDRATE TRANSPORT ATP-BINDING PROTEIN MG119-RELATED"/>
    <property type="match status" value="1"/>
</dbReference>
<keyword evidence="4" id="KW-0762">Sugar transport</keyword>
<evidence type="ECO:0000256" key="6">
    <source>
        <dbReference type="ARBA" id="ARBA00022741"/>
    </source>
</evidence>
<dbReference type="SUPFAM" id="SSF52540">
    <property type="entry name" value="P-loop containing nucleoside triphosphate hydrolases"/>
    <property type="match status" value="2"/>
</dbReference>
<dbReference type="GO" id="GO:0005524">
    <property type="term" value="F:ATP binding"/>
    <property type="evidence" value="ECO:0007669"/>
    <property type="project" value="UniProtKB-KW"/>
</dbReference>
<organism evidence="11 12">
    <name type="scientific">Christensenella hongkongensis</name>
    <dbReference type="NCBI Taxonomy" id="270498"/>
    <lineage>
        <taxon>Bacteria</taxon>
        <taxon>Bacillati</taxon>
        <taxon>Bacillota</taxon>
        <taxon>Clostridia</taxon>
        <taxon>Christensenellales</taxon>
        <taxon>Christensenellaceae</taxon>
        <taxon>Christensenella</taxon>
    </lineage>
</organism>
<evidence type="ECO:0000256" key="4">
    <source>
        <dbReference type="ARBA" id="ARBA00022597"/>
    </source>
</evidence>
<dbReference type="Gene3D" id="3.40.50.300">
    <property type="entry name" value="P-loop containing nucleotide triphosphate hydrolases"/>
    <property type="match status" value="2"/>
</dbReference>
<keyword evidence="8" id="KW-1278">Translocase</keyword>
<dbReference type="InterPro" id="IPR027417">
    <property type="entry name" value="P-loop_NTPase"/>
</dbReference>
<keyword evidence="12" id="KW-1185">Reference proteome</keyword>
<evidence type="ECO:0000256" key="5">
    <source>
        <dbReference type="ARBA" id="ARBA00022737"/>
    </source>
</evidence>
<evidence type="ECO:0000256" key="7">
    <source>
        <dbReference type="ARBA" id="ARBA00022840"/>
    </source>
</evidence>
<keyword evidence="5" id="KW-0677">Repeat</keyword>
<evidence type="ECO:0000313" key="11">
    <source>
        <dbReference type="EMBL" id="KKI49412.1"/>
    </source>
</evidence>
<keyword evidence="2" id="KW-0813">Transport</keyword>
<dbReference type="SMART" id="SM00382">
    <property type="entry name" value="AAA"/>
    <property type="match status" value="2"/>
</dbReference>
<dbReference type="CDD" id="cd03216">
    <property type="entry name" value="ABC_Carb_Monos_I"/>
    <property type="match status" value="1"/>
</dbReference>
<dbReference type="Proteomes" id="UP000034076">
    <property type="component" value="Unassembled WGS sequence"/>
</dbReference>
<feature type="domain" description="ABC transporter" evidence="10">
    <location>
        <begin position="250"/>
        <end position="494"/>
    </location>
</feature>
<dbReference type="EMBL" id="LAYJ01000133">
    <property type="protein sequence ID" value="KKI49412.1"/>
    <property type="molecule type" value="Genomic_DNA"/>
</dbReference>
<name>A0A0M2NG43_9FIRM</name>
<dbReference type="CDD" id="cd03215">
    <property type="entry name" value="ABC_Carb_Monos_II"/>
    <property type="match status" value="1"/>
</dbReference>
<gene>
    <name evidence="11" type="ORF">CHK_2990</name>
</gene>
<keyword evidence="7 11" id="KW-0067">ATP-binding</keyword>
<dbReference type="AlphaFoldDB" id="A0A0M2NG43"/>
<comment type="subcellular location">
    <subcellularLocation>
        <location evidence="1">Cell membrane</location>
        <topology evidence="1">Peripheral membrane protein</topology>
    </subcellularLocation>
</comment>
<evidence type="ECO:0000313" key="12">
    <source>
        <dbReference type="Proteomes" id="UP000034076"/>
    </source>
</evidence>
<dbReference type="STRING" id="270498.CHK_2990"/>
<keyword evidence="3" id="KW-1003">Cell membrane</keyword>
<dbReference type="GO" id="GO:0016887">
    <property type="term" value="F:ATP hydrolysis activity"/>
    <property type="evidence" value="ECO:0007669"/>
    <property type="project" value="InterPro"/>
</dbReference>
<dbReference type="RefSeq" id="WP_046444763.1">
    <property type="nucleotide sequence ID" value="NZ_CAUERS010000065.1"/>
</dbReference>
<evidence type="ECO:0000256" key="1">
    <source>
        <dbReference type="ARBA" id="ARBA00004202"/>
    </source>
</evidence>
<sequence>MNENDYVLRVQNISKAFPGVKALDDVSFDIRRGSFHALVGENGAGKSTLIKILSGVYIADSGSVTFNGKPMEVKSPLEAQQLGISVVHQELKLVESLTVKENIFLGRPIMGKFGVSMQKMREEARKFLDRLKMPLDPDELVSNLSVAQKQIVEICKALSFNSDLIIMDEPSATLTEKELELLFDILRDLKKAGITIIYISHRLEEIFELADEVSVIRDGKHIKTMPVEGVTREELIRLMVGRTLGMEYPKKKVNIGETIMKVEHLSSKDVLHDINFELRSGEILGFAGLVGAGRTEVARALFGADKNATGNVTVKGKAYHIKNVPNAIEHKIGLVPEDRKLQGLILEMKIRENVSMANMDAITRSRMLSFHKEEKLAWDYVDKLHIATPDVVRKVADLSGGNQQKVVIAKWLNADSDILIIDEPTRGIDVGAKAEIYNLICDMAAQGKAIIMISSDMPELLGVCDRIIVMHDGRITGELNIEEATQERILEYAIQ</sequence>
<dbReference type="PROSITE" id="PS00211">
    <property type="entry name" value="ABC_TRANSPORTER_1"/>
    <property type="match status" value="1"/>
</dbReference>
<dbReference type="PANTHER" id="PTHR43790:SF3">
    <property type="entry name" value="D-ALLOSE IMPORT ATP-BINDING PROTEIN ALSA-RELATED"/>
    <property type="match status" value="1"/>
</dbReference>
<feature type="domain" description="ABC transporter" evidence="10">
    <location>
        <begin position="8"/>
        <end position="243"/>
    </location>
</feature>
<dbReference type="Pfam" id="PF00005">
    <property type="entry name" value="ABC_tran"/>
    <property type="match status" value="2"/>
</dbReference>